<dbReference type="Proteomes" id="UP000799766">
    <property type="component" value="Unassembled WGS sequence"/>
</dbReference>
<name>A0A6A6PDZ7_9PEZI</name>
<keyword evidence="3" id="KW-1185">Reference proteome</keyword>
<dbReference type="SUPFAM" id="SSF53474">
    <property type="entry name" value="alpha/beta-Hydrolases"/>
    <property type="match status" value="1"/>
</dbReference>
<dbReference type="EMBL" id="MU001670">
    <property type="protein sequence ID" value="KAF2461969.1"/>
    <property type="molecule type" value="Genomic_DNA"/>
</dbReference>
<evidence type="ECO:0000313" key="2">
    <source>
        <dbReference type="EMBL" id="KAF2461969.1"/>
    </source>
</evidence>
<proteinExistence type="predicted"/>
<accession>A0A6A6PDZ7</accession>
<reference evidence="2" key="1">
    <citation type="journal article" date="2020" name="Stud. Mycol.">
        <title>101 Dothideomycetes genomes: a test case for predicting lifestyles and emergence of pathogens.</title>
        <authorList>
            <person name="Haridas S."/>
            <person name="Albert R."/>
            <person name="Binder M."/>
            <person name="Bloem J."/>
            <person name="Labutti K."/>
            <person name="Salamov A."/>
            <person name="Andreopoulos B."/>
            <person name="Baker S."/>
            <person name="Barry K."/>
            <person name="Bills G."/>
            <person name="Bluhm B."/>
            <person name="Cannon C."/>
            <person name="Castanera R."/>
            <person name="Culley D."/>
            <person name="Daum C."/>
            <person name="Ezra D."/>
            <person name="Gonzalez J."/>
            <person name="Henrissat B."/>
            <person name="Kuo A."/>
            <person name="Liang C."/>
            <person name="Lipzen A."/>
            <person name="Lutzoni F."/>
            <person name="Magnuson J."/>
            <person name="Mondo S."/>
            <person name="Nolan M."/>
            <person name="Ohm R."/>
            <person name="Pangilinan J."/>
            <person name="Park H.-J."/>
            <person name="Ramirez L."/>
            <person name="Alfaro M."/>
            <person name="Sun H."/>
            <person name="Tritt A."/>
            <person name="Yoshinaga Y."/>
            <person name="Zwiers L.-H."/>
            <person name="Turgeon B."/>
            <person name="Goodwin S."/>
            <person name="Spatafora J."/>
            <person name="Crous P."/>
            <person name="Grigoriev I."/>
        </authorList>
    </citation>
    <scope>NUCLEOTIDE SEQUENCE</scope>
    <source>
        <strain evidence="2">ATCC 16933</strain>
    </source>
</reference>
<dbReference type="PANTHER" id="PTHR33840">
    <property type="match status" value="1"/>
</dbReference>
<dbReference type="OrthoDB" id="3057168at2759"/>
<sequence>MSSVVLKDPCLNRLIFLFDGTWAHRKSADRATIIQTLNELIPREGNTVFYQKGVGAAIGLSEKIIGAVTGRGVKDNIVDAYSFLADNWKPGVEIIIIGFSRGAYTARSFAGLLYRVGVPQHKNDKTYRLLVNAYCQRDVRKQGVPEHLRKKYECKNVEIAALCCFDTVGSLGIPNTGVLGVLKLSHFFYQEFEFHETHPAPNTKFIFHALALHDPRKPFAPTLMHVPEGDDRVLKQVWFPGSHGNLGWEDVQGGLVDIPLAWMLQQLQWSVGLEFNQERLARRFPRFAEIPIPLDCDKEHQWIHSRVRGSKSWFMMLMGHKSRVPGYYPKDGMKTNEEIHPSVRLRGYGKKRSDSAIPGFHCASNQDGAFSWVEDSKHSRPLLRRSDSEASNVYRTIPEAKMDEFEAQLLGVSF</sequence>
<dbReference type="InterPro" id="IPR029058">
    <property type="entry name" value="AB_hydrolase_fold"/>
</dbReference>
<dbReference type="PANTHER" id="PTHR33840:SF1">
    <property type="entry name" value="TLE1 PHOSPHOLIPASE DOMAIN-CONTAINING PROTEIN"/>
    <property type="match status" value="1"/>
</dbReference>
<feature type="domain" description="T6SS Phospholipase effector Tle1-like catalytic" evidence="1">
    <location>
        <begin position="13"/>
        <end position="266"/>
    </location>
</feature>
<dbReference type="AlphaFoldDB" id="A0A6A6PDZ7"/>
<dbReference type="InterPro" id="IPR018712">
    <property type="entry name" value="Tle1-like_cat"/>
</dbReference>
<organism evidence="2 3">
    <name type="scientific">Lineolata rhizophorae</name>
    <dbReference type="NCBI Taxonomy" id="578093"/>
    <lineage>
        <taxon>Eukaryota</taxon>
        <taxon>Fungi</taxon>
        <taxon>Dikarya</taxon>
        <taxon>Ascomycota</taxon>
        <taxon>Pezizomycotina</taxon>
        <taxon>Dothideomycetes</taxon>
        <taxon>Dothideomycetes incertae sedis</taxon>
        <taxon>Lineolatales</taxon>
        <taxon>Lineolataceae</taxon>
        <taxon>Lineolata</taxon>
    </lineage>
</organism>
<evidence type="ECO:0000313" key="3">
    <source>
        <dbReference type="Proteomes" id="UP000799766"/>
    </source>
</evidence>
<dbReference type="Pfam" id="PF09994">
    <property type="entry name" value="T6SS_Tle1-like_cat"/>
    <property type="match status" value="1"/>
</dbReference>
<evidence type="ECO:0000259" key="1">
    <source>
        <dbReference type="Pfam" id="PF09994"/>
    </source>
</evidence>
<gene>
    <name evidence="2" type="ORF">BDY21DRAFT_375870</name>
</gene>
<protein>
    <recommendedName>
        <fullName evidence="1">T6SS Phospholipase effector Tle1-like catalytic domain-containing protein</fullName>
    </recommendedName>
</protein>